<keyword evidence="3" id="KW-1015">Disulfide bond</keyword>
<dbReference type="Proteomes" id="UP000659124">
    <property type="component" value="Unassembled WGS sequence"/>
</dbReference>
<keyword evidence="2" id="KW-0201">Cytochrome c-type biogenesis</keyword>
<evidence type="ECO:0000256" key="4">
    <source>
        <dbReference type="ARBA" id="ARBA00023284"/>
    </source>
</evidence>
<reference evidence="7 8" key="1">
    <citation type="submission" date="2020-09" db="EMBL/GenBank/DDBJ databases">
        <title>Genome sequences of type strains of Chitinophaga qingshengii and Chitinophaga varians.</title>
        <authorList>
            <person name="Kittiwongwattana C."/>
        </authorList>
    </citation>
    <scope>NUCLEOTIDE SEQUENCE [LARGE SCALE GENOMIC DNA]</scope>
    <source>
        <strain evidence="7 8">JCM 30026</strain>
    </source>
</reference>
<comment type="subcellular location">
    <subcellularLocation>
        <location evidence="1">Cell envelope</location>
    </subcellularLocation>
</comment>
<evidence type="ECO:0000313" key="7">
    <source>
        <dbReference type="EMBL" id="MBC9930599.1"/>
    </source>
</evidence>
<dbReference type="PANTHER" id="PTHR42852:SF6">
    <property type="entry name" value="THIOL:DISULFIDE INTERCHANGE PROTEIN DSBE"/>
    <property type="match status" value="1"/>
</dbReference>
<keyword evidence="8" id="KW-1185">Reference proteome</keyword>
<dbReference type="PROSITE" id="PS00194">
    <property type="entry name" value="THIOREDOXIN_1"/>
    <property type="match status" value="1"/>
</dbReference>
<dbReference type="PROSITE" id="PS51352">
    <property type="entry name" value="THIOREDOXIN_2"/>
    <property type="match status" value="1"/>
</dbReference>
<gene>
    <name evidence="7" type="ORF">ICL07_09465</name>
</gene>
<dbReference type="Gene3D" id="3.40.30.10">
    <property type="entry name" value="Glutaredoxin"/>
    <property type="match status" value="1"/>
</dbReference>
<proteinExistence type="predicted"/>
<evidence type="ECO:0000313" key="8">
    <source>
        <dbReference type="Proteomes" id="UP000659124"/>
    </source>
</evidence>
<dbReference type="Pfam" id="PF00578">
    <property type="entry name" value="AhpC-TSA"/>
    <property type="match status" value="1"/>
</dbReference>
<name>A0ABR7TMG4_9BACT</name>
<dbReference type="SUPFAM" id="SSF52833">
    <property type="entry name" value="Thioredoxin-like"/>
    <property type="match status" value="1"/>
</dbReference>
<dbReference type="PANTHER" id="PTHR42852">
    <property type="entry name" value="THIOL:DISULFIDE INTERCHANGE PROTEIN DSBE"/>
    <property type="match status" value="1"/>
</dbReference>
<sequence>MKRLFFTALMASPIAMMAQDTTFTIKGSIGKLNAPAKAYLSYFTATDRIVDSVVLKKGSFEFKGNVTSPMMATLAVSHTGEAIQRNSDALTCYIEPGKIQVIAKDSIKNAVIKNSPINNVYHGYQQLLAPEDAVLKSLDARWAQSTAEEKKGSALRDSLMAVASPAMEAKKKKQQEYIRQHPDSYFSLVALKEIAGSAPDYNTIAPVFNGLSAAVKNTKAGVDFAKRLDIAKATSVGAIAPNFTQNDVNDQPVSLSSFKGKYVLVDFWASWCGPCRAENPNVVKAYEQFKDKGFTILGVSLDQKKEAWLKAIEADKLSWTHVSDLKFWNNAVAQQYGIRGIPANFLLDKEGKIVARNLRGEELEKKLAEVLN</sequence>
<keyword evidence="4" id="KW-0676">Redox-active center</keyword>
<evidence type="ECO:0000256" key="2">
    <source>
        <dbReference type="ARBA" id="ARBA00022748"/>
    </source>
</evidence>
<evidence type="ECO:0000256" key="3">
    <source>
        <dbReference type="ARBA" id="ARBA00023157"/>
    </source>
</evidence>
<accession>A0ABR7TMG4</accession>
<dbReference type="CDD" id="cd02966">
    <property type="entry name" value="TlpA_like_family"/>
    <property type="match status" value="1"/>
</dbReference>
<dbReference type="InterPro" id="IPR017937">
    <property type="entry name" value="Thioredoxin_CS"/>
</dbReference>
<organism evidence="7 8">
    <name type="scientific">Chitinophaga qingshengii</name>
    <dbReference type="NCBI Taxonomy" id="1569794"/>
    <lineage>
        <taxon>Bacteria</taxon>
        <taxon>Pseudomonadati</taxon>
        <taxon>Bacteroidota</taxon>
        <taxon>Chitinophagia</taxon>
        <taxon>Chitinophagales</taxon>
        <taxon>Chitinophagaceae</taxon>
        <taxon>Chitinophaga</taxon>
    </lineage>
</organism>
<feature type="domain" description="Thioredoxin" evidence="6">
    <location>
        <begin position="234"/>
        <end position="372"/>
    </location>
</feature>
<keyword evidence="5" id="KW-0732">Signal</keyword>
<dbReference type="InterPro" id="IPR000866">
    <property type="entry name" value="AhpC/TSA"/>
</dbReference>
<evidence type="ECO:0000256" key="5">
    <source>
        <dbReference type="SAM" id="SignalP"/>
    </source>
</evidence>
<feature type="signal peptide" evidence="5">
    <location>
        <begin position="1"/>
        <end position="18"/>
    </location>
</feature>
<dbReference type="RefSeq" id="WP_188087665.1">
    <property type="nucleotide sequence ID" value="NZ_JACVFC010000001.1"/>
</dbReference>
<protein>
    <submittedName>
        <fullName evidence="7">AhpC/TSA family protein</fullName>
    </submittedName>
</protein>
<feature type="chain" id="PRO_5045917727" evidence="5">
    <location>
        <begin position="19"/>
        <end position="372"/>
    </location>
</feature>
<dbReference type="InterPro" id="IPR036249">
    <property type="entry name" value="Thioredoxin-like_sf"/>
</dbReference>
<dbReference type="InterPro" id="IPR025380">
    <property type="entry name" value="DUF4369"/>
</dbReference>
<dbReference type="InterPro" id="IPR050553">
    <property type="entry name" value="Thioredoxin_ResA/DsbE_sf"/>
</dbReference>
<comment type="caution">
    <text evidence="7">The sequence shown here is derived from an EMBL/GenBank/DDBJ whole genome shotgun (WGS) entry which is preliminary data.</text>
</comment>
<dbReference type="Pfam" id="PF14289">
    <property type="entry name" value="DUF4369"/>
    <property type="match status" value="1"/>
</dbReference>
<evidence type="ECO:0000256" key="1">
    <source>
        <dbReference type="ARBA" id="ARBA00004196"/>
    </source>
</evidence>
<dbReference type="InterPro" id="IPR013766">
    <property type="entry name" value="Thioredoxin_domain"/>
</dbReference>
<evidence type="ECO:0000259" key="6">
    <source>
        <dbReference type="PROSITE" id="PS51352"/>
    </source>
</evidence>
<dbReference type="EMBL" id="JACVFC010000001">
    <property type="protein sequence ID" value="MBC9930599.1"/>
    <property type="molecule type" value="Genomic_DNA"/>
</dbReference>